<accession>A0A6L2R5R2</accession>
<keyword evidence="7 10" id="KW-0143">Chaperone</keyword>
<dbReference type="GO" id="GO:0005737">
    <property type="term" value="C:cytoplasm"/>
    <property type="evidence" value="ECO:0007669"/>
    <property type="project" value="UniProtKB-SubCell"/>
</dbReference>
<dbReference type="InterPro" id="IPR046357">
    <property type="entry name" value="PPIase_dom_sf"/>
</dbReference>
<dbReference type="HAMAP" id="MF_00303">
    <property type="entry name" value="Trigger_factor_Tig"/>
    <property type="match status" value="1"/>
</dbReference>
<evidence type="ECO:0000256" key="9">
    <source>
        <dbReference type="ARBA" id="ARBA00029986"/>
    </source>
</evidence>
<dbReference type="SUPFAM" id="SSF54534">
    <property type="entry name" value="FKBP-like"/>
    <property type="match status" value="1"/>
</dbReference>
<feature type="region of interest" description="Disordered" evidence="11">
    <location>
        <begin position="427"/>
        <end position="446"/>
    </location>
</feature>
<dbReference type="SUPFAM" id="SSF109998">
    <property type="entry name" value="Triger factor/SurA peptide-binding domain-like"/>
    <property type="match status" value="1"/>
</dbReference>
<dbReference type="Proteomes" id="UP000505077">
    <property type="component" value="Unassembled WGS sequence"/>
</dbReference>
<dbReference type="Pfam" id="PF05697">
    <property type="entry name" value="Trigger_N"/>
    <property type="match status" value="1"/>
</dbReference>
<dbReference type="InterPro" id="IPR027304">
    <property type="entry name" value="Trigger_fact/SurA_dom_sf"/>
</dbReference>
<keyword evidence="6 10" id="KW-0697">Rotamase</keyword>
<dbReference type="GO" id="GO:0051301">
    <property type="term" value="P:cell division"/>
    <property type="evidence" value="ECO:0007669"/>
    <property type="project" value="UniProtKB-KW"/>
</dbReference>
<name>A0A6L2R5R2_9BACT</name>
<evidence type="ECO:0000313" key="15">
    <source>
        <dbReference type="Proteomes" id="UP000505077"/>
    </source>
</evidence>
<dbReference type="Pfam" id="PF05698">
    <property type="entry name" value="Trigger_C"/>
    <property type="match status" value="1"/>
</dbReference>
<comment type="function">
    <text evidence="10">Involved in protein export. Acts as a chaperone by maintaining the newly synthesized protein in an open conformation. Functions as a peptidyl-prolyl cis-trans isomerase.</text>
</comment>
<gene>
    <name evidence="10 14" type="primary">tig</name>
    <name evidence="14" type="ORF">ZNDK_0563</name>
</gene>
<organism evidence="14 15">
    <name type="scientific">Candidatus Desulfovibrio kirbyi</name>
    <dbReference type="NCBI Taxonomy" id="2696086"/>
    <lineage>
        <taxon>Bacteria</taxon>
        <taxon>Pseudomonadati</taxon>
        <taxon>Thermodesulfobacteriota</taxon>
        <taxon>Desulfovibrionia</taxon>
        <taxon>Desulfovibrionales</taxon>
        <taxon>Desulfovibrionaceae</taxon>
        <taxon>Desulfovibrio</taxon>
    </lineage>
</organism>
<protein>
    <recommendedName>
        <fullName evidence="4 10">Trigger factor</fullName>
        <shortName evidence="10">TF</shortName>
        <ecNumber evidence="3 10">5.2.1.8</ecNumber>
    </recommendedName>
    <alternativeName>
        <fullName evidence="9 10">PPIase</fullName>
    </alternativeName>
</protein>
<dbReference type="EC" id="5.2.1.8" evidence="3 10"/>
<dbReference type="AlphaFoldDB" id="A0A6L2R5R2"/>
<dbReference type="EMBL" id="BLLL01000005">
    <property type="protein sequence ID" value="GFH62792.1"/>
    <property type="molecule type" value="Genomic_DNA"/>
</dbReference>
<dbReference type="InterPro" id="IPR008881">
    <property type="entry name" value="Trigger_fac_ribosome-bd_bac"/>
</dbReference>
<evidence type="ECO:0000259" key="12">
    <source>
        <dbReference type="Pfam" id="PF05697"/>
    </source>
</evidence>
<evidence type="ECO:0000256" key="4">
    <source>
        <dbReference type="ARBA" id="ARBA00016902"/>
    </source>
</evidence>
<dbReference type="InterPro" id="IPR037041">
    <property type="entry name" value="Trigger_fac_C_sf"/>
</dbReference>
<evidence type="ECO:0000256" key="10">
    <source>
        <dbReference type="HAMAP-Rule" id="MF_00303"/>
    </source>
</evidence>
<feature type="compositionally biased region" description="Basic and acidic residues" evidence="11">
    <location>
        <begin position="436"/>
        <end position="446"/>
    </location>
</feature>
<keyword evidence="10" id="KW-0131">Cell cycle</keyword>
<comment type="caution">
    <text evidence="14">The sequence shown here is derived from an EMBL/GenBank/DDBJ whole genome shotgun (WGS) entry which is preliminary data.</text>
</comment>
<dbReference type="GO" id="GO:0015031">
    <property type="term" value="P:protein transport"/>
    <property type="evidence" value="ECO:0007669"/>
    <property type="project" value="UniProtKB-UniRule"/>
</dbReference>
<sequence>MEHSVEELSQVKKKVAITAAPQEVEAAIMATIALYRNTVHMDGFRKGKAPSSLIEKRFRQKIYEEARQDIVNAHINEIMRALDATPVSEIKTDGDGELARGNAYSYTLEFETLPDFDLPVYEGLEVEQEKVILDKDATGAMLDRIRLQHAKLVPIDGVGPGVDGQIVNLDFAAYENGAPLEHLNAENFDLELGARQAFEDFEKLVKTIPYGQEGEGEISFPEDFLVKDLAGKTVTMKVSVHAIKERQLPDIDDNFLKKLKFESIDELYEALNKSYMSSRASLHKSAAQNTLLTRLLKDLEFALPESMVETQLNMLLAREQDRLERLGRSLEASSGRSLEELRGDLRPQAEEIVRTRVLLLRIAKKEELVVSDQELRQQIFQASRNSGEDFETLLDRYQRSGMIFTLRDHLLADKAMDAVYDKARVTEVDPAPIRNESGKNGENRPS</sequence>
<evidence type="ECO:0000256" key="8">
    <source>
        <dbReference type="ARBA" id="ARBA00023235"/>
    </source>
</evidence>
<comment type="catalytic activity">
    <reaction evidence="1 10">
        <text>[protein]-peptidylproline (omega=180) = [protein]-peptidylproline (omega=0)</text>
        <dbReference type="Rhea" id="RHEA:16237"/>
        <dbReference type="Rhea" id="RHEA-COMP:10747"/>
        <dbReference type="Rhea" id="RHEA-COMP:10748"/>
        <dbReference type="ChEBI" id="CHEBI:83833"/>
        <dbReference type="ChEBI" id="CHEBI:83834"/>
        <dbReference type="EC" id="5.2.1.8"/>
    </reaction>
</comment>
<evidence type="ECO:0000256" key="5">
    <source>
        <dbReference type="ARBA" id="ARBA00022490"/>
    </source>
</evidence>
<proteinExistence type="inferred from homology"/>
<evidence type="ECO:0000256" key="7">
    <source>
        <dbReference type="ARBA" id="ARBA00023186"/>
    </source>
</evidence>
<dbReference type="PIRSF" id="PIRSF003095">
    <property type="entry name" value="Trigger_factor"/>
    <property type="match status" value="1"/>
</dbReference>
<evidence type="ECO:0000256" key="1">
    <source>
        <dbReference type="ARBA" id="ARBA00000971"/>
    </source>
</evidence>
<evidence type="ECO:0000256" key="2">
    <source>
        <dbReference type="ARBA" id="ARBA00005464"/>
    </source>
</evidence>
<dbReference type="GO" id="GO:0006457">
    <property type="term" value="P:protein folding"/>
    <property type="evidence" value="ECO:0007669"/>
    <property type="project" value="UniProtKB-UniRule"/>
</dbReference>
<dbReference type="Gene3D" id="3.10.50.40">
    <property type="match status" value="1"/>
</dbReference>
<dbReference type="InterPro" id="IPR036611">
    <property type="entry name" value="Trigger_fac_ribosome-bd_sf"/>
</dbReference>
<comment type="similarity">
    <text evidence="2 10">Belongs to the FKBP-type PPIase family. Tig subfamily.</text>
</comment>
<evidence type="ECO:0000313" key="14">
    <source>
        <dbReference type="EMBL" id="GFH62792.1"/>
    </source>
</evidence>
<feature type="domain" description="Trigger factor C-terminal" evidence="13">
    <location>
        <begin position="263"/>
        <end position="419"/>
    </location>
</feature>
<reference evidence="14 15" key="1">
    <citation type="journal article" date="2020" name="ISME J.">
        <title>Parallel Reductive Genome Evolution in Desulfovibrio Ectosymbionts Independently Acquired by Trichonympha Protists in the Termite Gut.</title>
        <authorList>
            <person name="Takeuchi M."/>
            <person name="Kuwahara H."/>
            <person name="Murakami T."/>
            <person name="Takahashi K."/>
            <person name="Kajitani R."/>
            <person name="Toyoda A."/>
            <person name="Itoh T."/>
            <person name="Ohkuma M."/>
            <person name="Hongoh Y."/>
        </authorList>
    </citation>
    <scope>NUCLEOTIDE SEQUENCE [LARGE SCALE GENOMIC DNA]</scope>
    <source>
        <strain evidence="14">ZnDsv-02</strain>
    </source>
</reference>
<evidence type="ECO:0000256" key="3">
    <source>
        <dbReference type="ARBA" id="ARBA00013194"/>
    </source>
</evidence>
<comment type="domain">
    <text evidence="10">Consists of 3 domains; the N-terminus binds the ribosome, the middle domain has PPIase activity, while the C-terminus has intrinsic chaperone activity on its own.</text>
</comment>
<keyword evidence="5 10" id="KW-0963">Cytoplasm</keyword>
<keyword evidence="10" id="KW-0132">Cell division</keyword>
<dbReference type="NCBIfam" id="TIGR00115">
    <property type="entry name" value="tig"/>
    <property type="match status" value="1"/>
</dbReference>
<evidence type="ECO:0000256" key="6">
    <source>
        <dbReference type="ARBA" id="ARBA00023110"/>
    </source>
</evidence>
<dbReference type="GO" id="GO:0003755">
    <property type="term" value="F:peptidyl-prolyl cis-trans isomerase activity"/>
    <property type="evidence" value="ECO:0007669"/>
    <property type="project" value="UniProtKB-UniRule"/>
</dbReference>
<evidence type="ECO:0000256" key="11">
    <source>
        <dbReference type="SAM" id="MobiDB-lite"/>
    </source>
</evidence>
<comment type="subcellular location">
    <subcellularLocation>
        <location evidence="10">Cytoplasm</location>
    </subcellularLocation>
    <text evidence="10">About half TF is bound to the ribosome near the polypeptide exit tunnel while the other half is free in the cytoplasm.</text>
</comment>
<keyword evidence="8 10" id="KW-0413">Isomerase</keyword>
<dbReference type="InterPro" id="IPR005215">
    <property type="entry name" value="Trig_fac"/>
</dbReference>
<dbReference type="InterPro" id="IPR008880">
    <property type="entry name" value="Trigger_fac_C"/>
</dbReference>
<dbReference type="Gene3D" id="1.10.3120.10">
    <property type="entry name" value="Trigger factor, C-terminal domain"/>
    <property type="match status" value="1"/>
</dbReference>
<evidence type="ECO:0000259" key="13">
    <source>
        <dbReference type="Pfam" id="PF05698"/>
    </source>
</evidence>
<dbReference type="SUPFAM" id="SSF102735">
    <property type="entry name" value="Trigger factor ribosome-binding domain"/>
    <property type="match status" value="1"/>
</dbReference>
<dbReference type="Gene3D" id="3.30.70.1050">
    <property type="entry name" value="Trigger factor ribosome-binding domain"/>
    <property type="match status" value="1"/>
</dbReference>
<feature type="domain" description="Trigger factor ribosome-binding bacterial" evidence="12">
    <location>
        <begin position="1"/>
        <end position="144"/>
    </location>
</feature>